<dbReference type="SMART" id="SM00283">
    <property type="entry name" value="MA"/>
    <property type="match status" value="1"/>
</dbReference>
<evidence type="ECO:0000256" key="5">
    <source>
        <dbReference type="ARBA" id="ARBA00023136"/>
    </source>
</evidence>
<dbReference type="OrthoDB" id="9810264at2"/>
<dbReference type="Gene3D" id="1.10.287.950">
    <property type="entry name" value="Methyl-accepting chemotaxis protein"/>
    <property type="match status" value="1"/>
</dbReference>
<dbReference type="SUPFAM" id="SSF58104">
    <property type="entry name" value="Methyl-accepting chemotaxis protein (MCP) signaling domain"/>
    <property type="match status" value="1"/>
</dbReference>
<keyword evidence="3 9" id="KW-0812">Transmembrane</keyword>
<keyword evidence="6 8" id="KW-0807">Transducer</keyword>
<gene>
    <name evidence="12" type="ORF">SAMN02745190_01233</name>
</gene>
<dbReference type="InterPro" id="IPR003660">
    <property type="entry name" value="HAMP_dom"/>
</dbReference>
<evidence type="ECO:0000313" key="12">
    <source>
        <dbReference type="EMBL" id="SHE80673.1"/>
    </source>
</evidence>
<keyword evidence="2" id="KW-1003">Cell membrane</keyword>
<dbReference type="RefSeq" id="WP_072935303.1">
    <property type="nucleotide sequence ID" value="NZ_FQUG01000004.1"/>
</dbReference>
<dbReference type="InterPro" id="IPR033480">
    <property type="entry name" value="sCache_2"/>
</dbReference>
<dbReference type="GO" id="GO:0007165">
    <property type="term" value="P:signal transduction"/>
    <property type="evidence" value="ECO:0007669"/>
    <property type="project" value="UniProtKB-KW"/>
</dbReference>
<dbReference type="GO" id="GO:0005886">
    <property type="term" value="C:plasma membrane"/>
    <property type="evidence" value="ECO:0007669"/>
    <property type="project" value="UniProtKB-SubCell"/>
</dbReference>
<dbReference type="CDD" id="cd11386">
    <property type="entry name" value="MCP_signal"/>
    <property type="match status" value="1"/>
</dbReference>
<dbReference type="Gene3D" id="6.10.340.10">
    <property type="match status" value="1"/>
</dbReference>
<evidence type="ECO:0000256" key="7">
    <source>
        <dbReference type="ARBA" id="ARBA00029447"/>
    </source>
</evidence>
<comment type="subcellular location">
    <subcellularLocation>
        <location evidence="1">Cell membrane</location>
        <topology evidence="1">Multi-pass membrane protein</topology>
    </subcellularLocation>
</comment>
<evidence type="ECO:0000256" key="6">
    <source>
        <dbReference type="ARBA" id="ARBA00023224"/>
    </source>
</evidence>
<organism evidence="12 13">
    <name type="scientific">Schwartzia succinivorans DSM 10502</name>
    <dbReference type="NCBI Taxonomy" id="1123243"/>
    <lineage>
        <taxon>Bacteria</taxon>
        <taxon>Bacillati</taxon>
        <taxon>Bacillota</taxon>
        <taxon>Negativicutes</taxon>
        <taxon>Selenomonadales</taxon>
        <taxon>Selenomonadaceae</taxon>
        <taxon>Schwartzia</taxon>
    </lineage>
</organism>
<dbReference type="InterPro" id="IPR004089">
    <property type="entry name" value="MCPsignal_dom"/>
</dbReference>
<evidence type="ECO:0000256" key="9">
    <source>
        <dbReference type="SAM" id="Phobius"/>
    </source>
</evidence>
<name>A0A1M4WHZ3_9FIRM</name>
<keyword evidence="5 9" id="KW-0472">Membrane</keyword>
<evidence type="ECO:0000256" key="8">
    <source>
        <dbReference type="PROSITE-ProRule" id="PRU00284"/>
    </source>
</evidence>
<dbReference type="PANTHER" id="PTHR32089">
    <property type="entry name" value="METHYL-ACCEPTING CHEMOTAXIS PROTEIN MCPB"/>
    <property type="match status" value="1"/>
</dbReference>
<dbReference type="Pfam" id="PF17200">
    <property type="entry name" value="sCache_2"/>
    <property type="match status" value="1"/>
</dbReference>
<feature type="transmembrane region" description="Helical" evidence="9">
    <location>
        <begin position="215"/>
        <end position="234"/>
    </location>
</feature>
<evidence type="ECO:0000313" key="13">
    <source>
        <dbReference type="Proteomes" id="UP000184404"/>
    </source>
</evidence>
<evidence type="ECO:0000256" key="4">
    <source>
        <dbReference type="ARBA" id="ARBA00022989"/>
    </source>
</evidence>
<evidence type="ECO:0000256" key="2">
    <source>
        <dbReference type="ARBA" id="ARBA00022475"/>
    </source>
</evidence>
<feature type="domain" description="HAMP" evidence="11">
    <location>
        <begin position="234"/>
        <end position="294"/>
    </location>
</feature>
<feature type="transmembrane region" description="Helical" evidence="9">
    <location>
        <begin position="12"/>
        <end position="32"/>
    </location>
</feature>
<dbReference type="CDD" id="cd06225">
    <property type="entry name" value="HAMP"/>
    <property type="match status" value="1"/>
</dbReference>
<sequence>MFSFSSMKTRFIAIIVGVSLVSIFVLGAIFTYEMIQMKNGEIRDFRKEAEAAVEMRLKQETEIAVSVIDQMHKAQVAGKMTEEQAKKAAADIVRDMRYDDGKGYFWIDTDQGVNVVLLGRDTEGKSRINSKDPSGRLFIQEMIQNGKKEGGGFTDLMFAKPGESTPLPKRNYTVEYKPFHWVLGTGVWIDDIDTMCAAKEAEAAAELKAQAIQMIACLVVLMVVFIAFAIWIGARISGPLQYVEGRLATMGGGDFRKNQGDKAMEQEIVDRPDEIGSMARAMRKMQDNISDLMRKISESTEYVASASQELTSSAEQSSDVSESVANSVVNVASACAEQTTLVADASEQSENLQKYMDDFAVRLNSSTQQIQKTSDAAANGGATISEAVQQMQQIKEAVGKTAAVIGSLGESSKQIGAIVDAISAIAEQTNLLALNAAIEAARAGEHGRGFAVVADEVRKLAEQSREQAGEIANLIHGIQNESQNAVDVMQQGIEKVDGGTVAVDSAGATFNEIVTMVSEVAESSKRMAELVGDLKSGADHITEAIVSIDDKSRGVASEAESVSAATEEQTASMHEIATASRKLSEMAGDLQNAVVKFKI</sequence>
<dbReference type="Gene3D" id="3.30.450.20">
    <property type="entry name" value="PAS domain"/>
    <property type="match status" value="1"/>
</dbReference>
<reference evidence="12 13" key="1">
    <citation type="submission" date="2016-11" db="EMBL/GenBank/DDBJ databases">
        <authorList>
            <person name="Jaros S."/>
            <person name="Januszkiewicz K."/>
            <person name="Wedrychowicz H."/>
        </authorList>
    </citation>
    <scope>NUCLEOTIDE SEQUENCE [LARGE SCALE GENOMIC DNA]</scope>
    <source>
        <strain evidence="12 13">DSM 10502</strain>
    </source>
</reference>
<dbReference type="AlphaFoldDB" id="A0A1M4WHZ3"/>
<dbReference type="PROSITE" id="PS50111">
    <property type="entry name" value="CHEMOTAXIS_TRANSDUC_2"/>
    <property type="match status" value="1"/>
</dbReference>
<dbReference type="STRING" id="1123243.SAMN02745190_01233"/>
<accession>A0A1M4WHZ3</accession>
<keyword evidence="13" id="KW-1185">Reference proteome</keyword>
<keyword evidence="4 9" id="KW-1133">Transmembrane helix</keyword>
<dbReference type="SMART" id="SM01049">
    <property type="entry name" value="Cache_2"/>
    <property type="match status" value="1"/>
</dbReference>
<evidence type="ECO:0000256" key="3">
    <source>
        <dbReference type="ARBA" id="ARBA00022692"/>
    </source>
</evidence>
<comment type="similarity">
    <text evidence="7">Belongs to the methyl-accepting chemotaxis (MCP) protein family.</text>
</comment>
<protein>
    <submittedName>
        <fullName evidence="12">Methyl-accepting chemotaxis sensory transducer with Cache sensor</fullName>
    </submittedName>
</protein>
<dbReference type="EMBL" id="FQUG01000004">
    <property type="protein sequence ID" value="SHE80673.1"/>
    <property type="molecule type" value="Genomic_DNA"/>
</dbReference>
<dbReference type="PANTHER" id="PTHR32089:SF112">
    <property type="entry name" value="LYSOZYME-LIKE PROTEIN-RELATED"/>
    <property type="match status" value="1"/>
</dbReference>
<evidence type="ECO:0000259" key="11">
    <source>
        <dbReference type="PROSITE" id="PS50885"/>
    </source>
</evidence>
<dbReference type="Pfam" id="PF00015">
    <property type="entry name" value="MCPsignal"/>
    <property type="match status" value="1"/>
</dbReference>
<evidence type="ECO:0000259" key="10">
    <source>
        <dbReference type="PROSITE" id="PS50111"/>
    </source>
</evidence>
<proteinExistence type="inferred from homology"/>
<dbReference type="PROSITE" id="PS50885">
    <property type="entry name" value="HAMP"/>
    <property type="match status" value="1"/>
</dbReference>
<dbReference type="Pfam" id="PF00672">
    <property type="entry name" value="HAMP"/>
    <property type="match status" value="1"/>
</dbReference>
<evidence type="ECO:0000256" key="1">
    <source>
        <dbReference type="ARBA" id="ARBA00004651"/>
    </source>
</evidence>
<dbReference type="Proteomes" id="UP000184404">
    <property type="component" value="Unassembled WGS sequence"/>
</dbReference>
<feature type="domain" description="Methyl-accepting transducer" evidence="10">
    <location>
        <begin position="313"/>
        <end position="584"/>
    </location>
</feature>